<evidence type="ECO:0000256" key="1">
    <source>
        <dbReference type="ARBA" id="ARBA00029569"/>
    </source>
</evidence>
<keyword evidence="4" id="KW-1185">Reference proteome</keyword>
<accession>A0ABQ8AZJ8</accession>
<name>A0ABQ8AZJ8_BRANA</name>
<comment type="caution">
    <text evidence="3">The sequence shown here is derived from an EMBL/GenBank/DDBJ whole genome shotgun (WGS) entry which is preliminary data.</text>
</comment>
<dbReference type="Gene3D" id="3.10.50.40">
    <property type="match status" value="1"/>
</dbReference>
<sequence length="78" mass="8313">PGTGPKPAPGQTVTVHCTGFGKGGDISQQFWSLNVFWTLDAGQKPFSFQIGKGAVIKDGMKALSECKLERLLAYGTLK</sequence>
<organism evidence="3 4">
    <name type="scientific">Brassica napus</name>
    <name type="common">Rape</name>
    <dbReference type="NCBI Taxonomy" id="3708"/>
    <lineage>
        <taxon>Eukaryota</taxon>
        <taxon>Viridiplantae</taxon>
        <taxon>Streptophyta</taxon>
        <taxon>Embryophyta</taxon>
        <taxon>Tracheophyta</taxon>
        <taxon>Spermatophyta</taxon>
        <taxon>Magnoliopsida</taxon>
        <taxon>eudicotyledons</taxon>
        <taxon>Gunneridae</taxon>
        <taxon>Pentapetalae</taxon>
        <taxon>rosids</taxon>
        <taxon>malvids</taxon>
        <taxon>Brassicales</taxon>
        <taxon>Brassicaceae</taxon>
        <taxon>Brassiceae</taxon>
        <taxon>Brassica</taxon>
    </lineage>
</organism>
<protein>
    <recommendedName>
        <fullName evidence="1">Rotamase</fullName>
    </recommendedName>
</protein>
<feature type="non-terminal residue" evidence="3">
    <location>
        <position position="1"/>
    </location>
</feature>
<feature type="domain" description="PPIase FKBP-type" evidence="2">
    <location>
        <begin position="6"/>
        <end position="66"/>
    </location>
</feature>
<reference evidence="3 4" key="1">
    <citation type="submission" date="2021-05" db="EMBL/GenBank/DDBJ databases">
        <title>Genome Assembly of Synthetic Allotetraploid Brassica napus Reveals Homoeologous Exchanges between Subgenomes.</title>
        <authorList>
            <person name="Davis J.T."/>
        </authorList>
    </citation>
    <scope>NUCLEOTIDE SEQUENCE [LARGE SCALE GENOMIC DNA]</scope>
    <source>
        <strain evidence="4">cv. Da-Ae</strain>
        <tissue evidence="3">Seedling</tissue>
    </source>
</reference>
<proteinExistence type="predicted"/>
<dbReference type="Pfam" id="PF00254">
    <property type="entry name" value="FKBP_C"/>
    <property type="match status" value="1"/>
</dbReference>
<dbReference type="InterPro" id="IPR046357">
    <property type="entry name" value="PPIase_dom_sf"/>
</dbReference>
<evidence type="ECO:0000313" key="3">
    <source>
        <dbReference type="EMBL" id="KAH0897947.1"/>
    </source>
</evidence>
<gene>
    <name evidence="3" type="ORF">HID58_047515</name>
</gene>
<evidence type="ECO:0000259" key="2">
    <source>
        <dbReference type="Pfam" id="PF00254"/>
    </source>
</evidence>
<dbReference type="SUPFAM" id="SSF54534">
    <property type="entry name" value="FKBP-like"/>
    <property type="match status" value="1"/>
</dbReference>
<dbReference type="InterPro" id="IPR001179">
    <property type="entry name" value="PPIase_FKBP_dom"/>
</dbReference>
<dbReference type="Proteomes" id="UP000824890">
    <property type="component" value="Unassembled WGS sequence"/>
</dbReference>
<dbReference type="EMBL" id="JAGKQM010000012">
    <property type="protein sequence ID" value="KAH0897947.1"/>
    <property type="molecule type" value="Genomic_DNA"/>
</dbReference>
<evidence type="ECO:0000313" key="4">
    <source>
        <dbReference type="Proteomes" id="UP000824890"/>
    </source>
</evidence>